<dbReference type="Gene3D" id="6.10.140.1020">
    <property type="match status" value="1"/>
</dbReference>
<dbReference type="RefSeq" id="XP_033590088.1">
    <property type="nucleotide sequence ID" value="XM_033729609.1"/>
</dbReference>
<proteinExistence type="predicted"/>
<dbReference type="PANTHER" id="PTHR28527:SF1">
    <property type="entry name" value="SWI5-DEPENDENT RECOMBINATION DNA REPAIR PROTEIN 1"/>
    <property type="match status" value="1"/>
</dbReference>
<dbReference type="AlphaFoldDB" id="A0A6A6PTT4"/>
<evidence type="ECO:0008006" key="4">
    <source>
        <dbReference type="Google" id="ProtNLM"/>
    </source>
</evidence>
<accession>A0A6A6PTT4</accession>
<feature type="compositionally biased region" description="Low complexity" evidence="1">
    <location>
        <begin position="39"/>
        <end position="66"/>
    </location>
</feature>
<gene>
    <name evidence="2" type="ORF">BDY17DRAFT_149585</name>
</gene>
<dbReference type="PANTHER" id="PTHR28527">
    <property type="entry name" value="MATING-TYPE SWITCHING PROTEIN SWI2-RELATED"/>
    <property type="match status" value="1"/>
</dbReference>
<feature type="compositionally biased region" description="Polar residues" evidence="1">
    <location>
        <begin position="74"/>
        <end position="92"/>
    </location>
</feature>
<keyword evidence="3" id="KW-1185">Reference proteome</keyword>
<evidence type="ECO:0000313" key="3">
    <source>
        <dbReference type="Proteomes" id="UP000799767"/>
    </source>
</evidence>
<dbReference type="Proteomes" id="UP000799767">
    <property type="component" value="Unassembled WGS sequence"/>
</dbReference>
<sequence length="273" mass="29883">MPAEHPVKRRRLIDGTKVLTKPFVSPLKVRRGDHDHPGPAQNAATVPTQPTTPTDATPSTSANPATGSSGGLPSASSTTPRTNASSTRTPKISDSAELAAHKALSALEAQIRTLRGEIDTLSQASKLASSDTDTNLERLIQKWKLASQAAADELFVSAKERVDGMGGMAAWKSNEMKNVPWSSDTEESNNPDREVDSDGDPLPEEEQEFRRNARREARRKLEHAADLQRQQALDRQRTDDGDGGEFTMAMMLRSLNIELDTIGYDKKAERWIT</sequence>
<feature type="region of interest" description="Disordered" evidence="1">
    <location>
        <begin position="1"/>
        <end position="96"/>
    </location>
</feature>
<dbReference type="GO" id="GO:0006310">
    <property type="term" value="P:DNA recombination"/>
    <property type="evidence" value="ECO:0007669"/>
    <property type="project" value="TreeGrafter"/>
</dbReference>
<dbReference type="OrthoDB" id="27934at2759"/>
<dbReference type="EMBL" id="MU001635">
    <property type="protein sequence ID" value="KAF2483518.1"/>
    <property type="molecule type" value="Genomic_DNA"/>
</dbReference>
<reference evidence="2" key="1">
    <citation type="journal article" date="2020" name="Stud. Mycol.">
        <title>101 Dothideomycetes genomes: a test case for predicting lifestyles and emergence of pathogens.</title>
        <authorList>
            <person name="Haridas S."/>
            <person name="Albert R."/>
            <person name="Binder M."/>
            <person name="Bloem J."/>
            <person name="Labutti K."/>
            <person name="Salamov A."/>
            <person name="Andreopoulos B."/>
            <person name="Baker S."/>
            <person name="Barry K."/>
            <person name="Bills G."/>
            <person name="Bluhm B."/>
            <person name="Cannon C."/>
            <person name="Castanera R."/>
            <person name="Culley D."/>
            <person name="Daum C."/>
            <person name="Ezra D."/>
            <person name="Gonzalez J."/>
            <person name="Henrissat B."/>
            <person name="Kuo A."/>
            <person name="Liang C."/>
            <person name="Lipzen A."/>
            <person name="Lutzoni F."/>
            <person name="Magnuson J."/>
            <person name="Mondo S."/>
            <person name="Nolan M."/>
            <person name="Ohm R."/>
            <person name="Pangilinan J."/>
            <person name="Park H.-J."/>
            <person name="Ramirez L."/>
            <person name="Alfaro M."/>
            <person name="Sun H."/>
            <person name="Tritt A."/>
            <person name="Yoshinaga Y."/>
            <person name="Zwiers L.-H."/>
            <person name="Turgeon B."/>
            <person name="Goodwin S."/>
            <person name="Spatafora J."/>
            <person name="Crous P."/>
            <person name="Grigoriev I."/>
        </authorList>
    </citation>
    <scope>NUCLEOTIDE SEQUENCE</scope>
    <source>
        <strain evidence="2">CBS 113389</strain>
    </source>
</reference>
<name>A0A6A6PTT4_9PEZI</name>
<evidence type="ECO:0000313" key="2">
    <source>
        <dbReference type="EMBL" id="KAF2483518.1"/>
    </source>
</evidence>
<feature type="region of interest" description="Disordered" evidence="1">
    <location>
        <begin position="170"/>
        <end position="245"/>
    </location>
</feature>
<feature type="compositionally biased region" description="Basic and acidic residues" evidence="1">
    <location>
        <begin position="222"/>
        <end position="240"/>
    </location>
</feature>
<protein>
    <recommendedName>
        <fullName evidence="4">Swi5-dependent recombination DNA repair protein 1</fullName>
    </recommendedName>
</protein>
<feature type="compositionally biased region" description="Acidic residues" evidence="1">
    <location>
        <begin position="197"/>
        <end position="207"/>
    </location>
</feature>
<evidence type="ECO:0000256" key="1">
    <source>
        <dbReference type="SAM" id="MobiDB-lite"/>
    </source>
</evidence>
<organism evidence="2 3">
    <name type="scientific">Neohortaea acidophila</name>
    <dbReference type="NCBI Taxonomy" id="245834"/>
    <lineage>
        <taxon>Eukaryota</taxon>
        <taxon>Fungi</taxon>
        <taxon>Dikarya</taxon>
        <taxon>Ascomycota</taxon>
        <taxon>Pezizomycotina</taxon>
        <taxon>Dothideomycetes</taxon>
        <taxon>Dothideomycetidae</taxon>
        <taxon>Mycosphaerellales</taxon>
        <taxon>Teratosphaeriaceae</taxon>
        <taxon>Neohortaea</taxon>
    </lineage>
</organism>
<dbReference type="GeneID" id="54470611"/>